<organism evidence="1 2">
    <name type="scientific">Leucogyrophana mollusca</name>
    <dbReference type="NCBI Taxonomy" id="85980"/>
    <lineage>
        <taxon>Eukaryota</taxon>
        <taxon>Fungi</taxon>
        <taxon>Dikarya</taxon>
        <taxon>Basidiomycota</taxon>
        <taxon>Agaricomycotina</taxon>
        <taxon>Agaricomycetes</taxon>
        <taxon>Agaricomycetidae</taxon>
        <taxon>Boletales</taxon>
        <taxon>Boletales incertae sedis</taxon>
        <taxon>Leucogyrophana</taxon>
    </lineage>
</organism>
<sequence>KRHESLYFFDGNIALLAPKENGANVIFRVHKSILARHSLVFANMFVIHPSQDGETHDGIPVVRMPEDTEQTESLLNALYYPENTSSESKTSLTHHAPLPPDEIRRVLYMATKYKIYHLRRDIIHRLQINWPQSLAQWDLLEAEFSSMDSLSKQDGNEALRVMYTHLDDCYPEPVSAIRIARECDVPSILPAAFYHLSRLSATVDDWNHARGQHHIEGYKPPNPGRRTARWDALPASDLLCLIKGRESLIRAELDLVFSDDCGCYGRNAECVGIKKSGLLEEIYAERSRTVDVLAMLRHYVDRTDYGDQICSACCAFMKGRLCRARQTLWTQLPDLFQLPN</sequence>
<evidence type="ECO:0000313" key="2">
    <source>
        <dbReference type="Proteomes" id="UP000790709"/>
    </source>
</evidence>
<dbReference type="Proteomes" id="UP000790709">
    <property type="component" value="Unassembled WGS sequence"/>
</dbReference>
<protein>
    <submittedName>
        <fullName evidence="1">Uncharacterized protein</fullName>
    </submittedName>
</protein>
<gene>
    <name evidence="1" type="ORF">BV22DRAFT_1019553</name>
</gene>
<name>A0ACB8B6D5_9AGAM</name>
<reference evidence="1" key="1">
    <citation type="journal article" date="2021" name="New Phytol.">
        <title>Evolutionary innovations through gain and loss of genes in the ectomycorrhizal Boletales.</title>
        <authorList>
            <person name="Wu G."/>
            <person name="Miyauchi S."/>
            <person name="Morin E."/>
            <person name="Kuo A."/>
            <person name="Drula E."/>
            <person name="Varga T."/>
            <person name="Kohler A."/>
            <person name="Feng B."/>
            <person name="Cao Y."/>
            <person name="Lipzen A."/>
            <person name="Daum C."/>
            <person name="Hundley H."/>
            <person name="Pangilinan J."/>
            <person name="Johnson J."/>
            <person name="Barry K."/>
            <person name="LaButti K."/>
            <person name="Ng V."/>
            <person name="Ahrendt S."/>
            <person name="Min B."/>
            <person name="Choi I.G."/>
            <person name="Park H."/>
            <person name="Plett J.M."/>
            <person name="Magnuson J."/>
            <person name="Spatafora J.W."/>
            <person name="Nagy L.G."/>
            <person name="Henrissat B."/>
            <person name="Grigoriev I.V."/>
            <person name="Yang Z.L."/>
            <person name="Xu J."/>
            <person name="Martin F.M."/>
        </authorList>
    </citation>
    <scope>NUCLEOTIDE SEQUENCE</scope>
    <source>
        <strain evidence="1">KUC20120723A-06</strain>
    </source>
</reference>
<evidence type="ECO:0000313" key="1">
    <source>
        <dbReference type="EMBL" id="KAH7921351.1"/>
    </source>
</evidence>
<proteinExistence type="predicted"/>
<accession>A0ACB8B6D5</accession>
<feature type="non-terminal residue" evidence="1">
    <location>
        <position position="1"/>
    </location>
</feature>
<keyword evidence="2" id="KW-1185">Reference proteome</keyword>
<dbReference type="EMBL" id="MU266531">
    <property type="protein sequence ID" value="KAH7921351.1"/>
    <property type="molecule type" value="Genomic_DNA"/>
</dbReference>
<comment type="caution">
    <text evidence="1">The sequence shown here is derived from an EMBL/GenBank/DDBJ whole genome shotgun (WGS) entry which is preliminary data.</text>
</comment>